<reference evidence="1" key="1">
    <citation type="submission" date="2018-05" db="EMBL/GenBank/DDBJ databases">
        <authorList>
            <person name="Lanie J.A."/>
            <person name="Ng W.-L."/>
            <person name="Kazmierczak K.M."/>
            <person name="Andrzejewski T.M."/>
            <person name="Davidsen T.M."/>
            <person name="Wayne K.J."/>
            <person name="Tettelin H."/>
            <person name="Glass J.I."/>
            <person name="Rusch D."/>
            <person name="Podicherti R."/>
            <person name="Tsui H.-C.T."/>
            <person name="Winkler M.E."/>
        </authorList>
    </citation>
    <scope>NUCLEOTIDE SEQUENCE</scope>
</reference>
<protein>
    <submittedName>
        <fullName evidence="1">Uncharacterized protein</fullName>
    </submittedName>
</protein>
<name>A0A382G4S3_9ZZZZ</name>
<sequence>MKRCRVQLHRGLSLGVLSVLCIGISVTAHADTTES</sequence>
<accession>A0A382G4S3</accession>
<proteinExistence type="predicted"/>
<feature type="non-terminal residue" evidence="1">
    <location>
        <position position="35"/>
    </location>
</feature>
<gene>
    <name evidence="1" type="ORF">METZ01_LOCUS223124</name>
</gene>
<dbReference type="AlphaFoldDB" id="A0A382G4S3"/>
<evidence type="ECO:0000313" key="1">
    <source>
        <dbReference type="EMBL" id="SVB70270.1"/>
    </source>
</evidence>
<dbReference type="EMBL" id="UINC01053580">
    <property type="protein sequence ID" value="SVB70270.1"/>
    <property type="molecule type" value="Genomic_DNA"/>
</dbReference>
<organism evidence="1">
    <name type="scientific">marine metagenome</name>
    <dbReference type="NCBI Taxonomy" id="408172"/>
    <lineage>
        <taxon>unclassified sequences</taxon>
        <taxon>metagenomes</taxon>
        <taxon>ecological metagenomes</taxon>
    </lineage>
</organism>